<dbReference type="InterPro" id="IPR029054">
    <property type="entry name" value="dUTPase-like"/>
</dbReference>
<keyword evidence="2" id="KW-0378">Hydrolase</keyword>
<dbReference type="SUPFAM" id="SSF51283">
    <property type="entry name" value="dUTPase-like"/>
    <property type="match status" value="2"/>
</dbReference>
<evidence type="ECO:0000313" key="6">
    <source>
        <dbReference type="EMBL" id="ACF94876.1"/>
    </source>
</evidence>
<feature type="domain" description="dUTPase-like" evidence="5">
    <location>
        <begin position="278"/>
        <end position="383"/>
    </location>
</feature>
<dbReference type="InterPro" id="IPR034745">
    <property type="entry name" value="HSV_DUT"/>
</dbReference>
<reference evidence="6 7" key="1">
    <citation type="journal article" date="2007" name="Arch. Virol.">
        <title>Sequence determination of variable regions within the genomes of gallid herpesvirus-2 pathotypes.</title>
        <authorList>
            <person name="Spatz S.J."/>
            <person name="Silva R.F."/>
        </authorList>
    </citation>
    <scope>NUCLEOTIDE SEQUENCE [LARGE SCALE GENOMIC DNA]</scope>
    <source>
        <strain evidence="6">CU-2</strain>
    </source>
</reference>
<evidence type="ECO:0000256" key="3">
    <source>
        <dbReference type="ARBA" id="ARBA00022842"/>
    </source>
</evidence>
<evidence type="ECO:0000313" key="7">
    <source>
        <dbReference type="Proteomes" id="UP000134498"/>
    </source>
</evidence>
<keyword evidence="1" id="KW-0479">Metal-binding</keyword>
<protein>
    <submittedName>
        <fullName evidence="6">UL50</fullName>
    </submittedName>
</protein>
<dbReference type="GO" id="GO:0004170">
    <property type="term" value="F:dUTP diphosphatase activity"/>
    <property type="evidence" value="ECO:0007669"/>
    <property type="project" value="InterPro"/>
</dbReference>
<evidence type="ECO:0000256" key="4">
    <source>
        <dbReference type="ARBA" id="ARBA00023080"/>
    </source>
</evidence>
<proteinExistence type="inferred from homology"/>
<dbReference type="Proteomes" id="UP000134498">
    <property type="component" value="Genome"/>
</dbReference>
<keyword evidence="3" id="KW-0460">Magnesium</keyword>
<dbReference type="GO" id="GO:0046080">
    <property type="term" value="P:dUTP metabolic process"/>
    <property type="evidence" value="ECO:0007669"/>
    <property type="project" value="InterPro"/>
</dbReference>
<dbReference type="Pfam" id="PF00692">
    <property type="entry name" value="dUTPase"/>
    <property type="match status" value="1"/>
</dbReference>
<sequence length="436" mass="48440">MNVHESHPRRDRDLENITLEALTVPWRLQFRVDEALYAVNPNGWTCYIEERDQRCLRVTNNCVISLLKSDLKRKYQTCTLNIGIRVAVPQNYVVILAKLTDPDPTSRGIPIIQVANGLIDSGYRGSIRAVLFFEKSCIIPKNGLAIRLSLVKLASPNLNTRVLFNLSDITPHLECGPDFSTSIETAVRLGSGETKPLLPPSGGGIWAGTGCRALACLYNDRVCKASHYTSSDKNIAFVVRYNDSTSVLGLKDFPTAEDETFVRFYTSGQFATLIPFFETFTPKRTEDAAYDIAAPGDIRLGALSSTTIMIQQRYVCMDDSVIPCIFGRSSMNLRGLIIIPSRWLPNSWLTITICNLTEMTVMIRCGDRIAQLLLVDHESATLIPPTNDTTGMFPTVGKCRRPGASVGEPKWRETLEFDTEAYSSERQFSGFGSTGI</sequence>
<evidence type="ECO:0000259" key="5">
    <source>
        <dbReference type="Pfam" id="PF00692"/>
    </source>
</evidence>
<reference evidence="6 7" key="2">
    <citation type="journal article" date="2008" name="Virus Genes">
        <title>Sequence determination of a mildly virulent strain (CU-2) of Gallid herpesvirus type 2 using 454 pyrosequencing.</title>
        <authorList>
            <person name="Spatz S.J."/>
            <person name="Rue C.A."/>
        </authorList>
    </citation>
    <scope>NUCLEOTIDE SEQUENCE [LARGE SCALE GENOMIC DNA]</scope>
    <source>
        <strain evidence="6">CU-2</strain>
    </source>
</reference>
<dbReference type="GO" id="GO:0046872">
    <property type="term" value="F:metal ion binding"/>
    <property type="evidence" value="ECO:0007669"/>
    <property type="project" value="UniProtKB-KW"/>
</dbReference>
<evidence type="ECO:0000256" key="1">
    <source>
        <dbReference type="ARBA" id="ARBA00022723"/>
    </source>
</evidence>
<accession>B4YEG6</accession>
<evidence type="ECO:0000256" key="2">
    <source>
        <dbReference type="ARBA" id="ARBA00022801"/>
    </source>
</evidence>
<organism evidence="6 7">
    <name type="scientific">Gallid alphaherpesvirus 2</name>
    <dbReference type="NCBI Taxonomy" id="10390"/>
    <lineage>
        <taxon>Viruses</taxon>
        <taxon>Duplodnaviria</taxon>
        <taxon>Heunggongvirae</taxon>
        <taxon>Peploviricota</taxon>
        <taxon>Herviviricetes</taxon>
        <taxon>Herpesvirales</taxon>
        <taxon>Orthoherpesviridae</taxon>
        <taxon>Alphaherpesvirinae</taxon>
        <taxon>Mardivirus</taxon>
        <taxon>Mardivirus gallidalpha2</taxon>
    </lineage>
</organism>
<gene>
    <name evidence="6" type="ORF">MDV063</name>
</gene>
<dbReference type="Gene3D" id="2.70.40.10">
    <property type="match status" value="2"/>
</dbReference>
<dbReference type="EMBL" id="EU499381">
    <property type="protein sequence ID" value="ACF94876.1"/>
    <property type="molecule type" value="Genomic_DNA"/>
</dbReference>
<dbReference type="HAMAP" id="MF_04031">
    <property type="entry name" value="HSV_DUT"/>
    <property type="match status" value="1"/>
</dbReference>
<keyword evidence="4" id="KW-0546">Nucleotide metabolism</keyword>
<dbReference type="InterPro" id="IPR036157">
    <property type="entry name" value="dUTPase-like_sf"/>
</dbReference>
<name>B4YEG6_9ALPH</name>